<accession>A0A0K1QZ82</accession>
<feature type="transmembrane region" description="Helical" evidence="3">
    <location>
        <begin position="453"/>
        <end position="473"/>
    </location>
</feature>
<dbReference type="EMBL" id="CP010945">
    <property type="protein sequence ID" value="AKV10977.1"/>
    <property type="molecule type" value="Genomic_DNA"/>
</dbReference>
<evidence type="ECO:0000256" key="2">
    <source>
        <dbReference type="ARBA" id="ARBA00022748"/>
    </source>
</evidence>
<dbReference type="GO" id="GO:0020037">
    <property type="term" value="F:heme binding"/>
    <property type="evidence" value="ECO:0007669"/>
    <property type="project" value="InterPro"/>
</dbReference>
<feature type="transmembrane region" description="Helical" evidence="3">
    <location>
        <begin position="135"/>
        <end position="153"/>
    </location>
</feature>
<keyword evidence="3" id="KW-0812">Transmembrane</keyword>
<feature type="transmembrane region" description="Helical" evidence="3">
    <location>
        <begin position="485"/>
        <end position="509"/>
    </location>
</feature>
<keyword evidence="3" id="KW-0472">Membrane</keyword>
<feature type="transmembrane region" description="Helical" evidence="3">
    <location>
        <begin position="33"/>
        <end position="50"/>
    </location>
</feature>
<dbReference type="GO" id="GO:0017004">
    <property type="term" value="P:cytochrome complex assembly"/>
    <property type="evidence" value="ECO:0007669"/>
    <property type="project" value="UniProtKB-KW"/>
</dbReference>
<feature type="transmembrane region" description="Helical" evidence="3">
    <location>
        <begin position="173"/>
        <end position="197"/>
    </location>
</feature>
<proteinExistence type="inferred from homology"/>
<comment type="similarity">
    <text evidence="1">Belongs to the CcmF/CycK/Ccl1/NrfE/CcsA family.</text>
</comment>
<dbReference type="GO" id="GO:0016020">
    <property type="term" value="C:membrane"/>
    <property type="evidence" value="ECO:0007669"/>
    <property type="project" value="InterPro"/>
</dbReference>
<dbReference type="InterPro" id="IPR002541">
    <property type="entry name" value="Cyt_c_assembly"/>
</dbReference>
<dbReference type="AlphaFoldDB" id="A0A0K1QZ82"/>
<name>A0A0K1QZ82_PSEFL</name>
<feature type="transmembrane region" description="Helical" evidence="3">
    <location>
        <begin position="278"/>
        <end position="297"/>
    </location>
</feature>
<dbReference type="PANTHER" id="PTHR43653">
    <property type="entry name" value="CYTOCHROME C ASSEMBLY PROTEIN-RELATED"/>
    <property type="match status" value="1"/>
</dbReference>
<organism evidence="5 6">
    <name type="scientific">Pseudomonas fluorescens NCIMB 11764</name>
    <dbReference type="NCBI Taxonomy" id="1221522"/>
    <lineage>
        <taxon>Bacteria</taxon>
        <taxon>Pseudomonadati</taxon>
        <taxon>Pseudomonadota</taxon>
        <taxon>Gammaproteobacteria</taxon>
        <taxon>Pseudomonadales</taxon>
        <taxon>Pseudomonadaceae</taxon>
        <taxon>Pseudomonas</taxon>
    </lineage>
</organism>
<protein>
    <submittedName>
        <fullName evidence="5">Cytochrome C biogenesis protein CcmF</fullName>
    </submittedName>
</protein>
<reference evidence="5 6" key="1">
    <citation type="journal article" date="2012" name="J. Bacteriol.">
        <title>Draft genome sequence of the cyanide-utilizing bacterium Pseudomonas fluorescens strain NCIMB 11764.</title>
        <authorList>
            <person name="Vilo C.A."/>
            <person name="Benedik M.J."/>
            <person name="Kunz D.A."/>
            <person name="Dong Q."/>
        </authorList>
    </citation>
    <scope>NUCLEOTIDE SEQUENCE [LARGE SCALE GENOMIC DNA]</scope>
    <source>
        <strain evidence="5 6">NCIMB 11764</strain>
    </source>
</reference>
<feature type="transmembrane region" description="Helical" evidence="3">
    <location>
        <begin position="57"/>
        <end position="75"/>
    </location>
</feature>
<feature type="transmembrane region" description="Helical" evidence="3">
    <location>
        <begin position="317"/>
        <end position="337"/>
    </location>
</feature>
<sequence>MQVAGSPRWVWVSAVIVLTVAALHANFDIGNPLLWITGTLTFASTFLYKWRKNLLNLATGVLIGECIALALALGLDRFEIRYVWLYSSEGLPFYLKLANVWGGDEGTILLLATLCMPAALRFADADSVEGRFSPLIPAWYILTTAMLGPFTPTPVEWQASQSSQGMNAHLQTFWMALHAPLILGAYAWALASAPSAIQALINGCGSFRASATLYGRRAWLVLTAGIGFGMIWALEDFTFGQLWHWDPVQTSAFILWALLGAVLHGVRTWKVDGSFAQALPVLSLVAAASACLAMAITRSEVLASSHRYIGTTSWMSHLFLAVLLVLLALGLVIRNVIDQKARTQAKRRTAFEIWLSVYGFVFAALFAIFGLAQAHFYAAAGALKPDSLRPFFETLSNWASSAEMSSLRQAFARWDVDGHTLGSFLLPIILTLGLTGSHVFICKTVGRNLSRTFTLIATFAVALVGYRGGYLSYTYEGSGVLSQTIVSVIHLIDAALVAGVFLLLSSLLWCVTSVWRSRRVGALRYTGSLALIHGGAVFALVGGLAATVLNSYVPVLVPPTDDPSQWHTVGQGMELRVSPESNATNFSGYKAVANVEIRQNGVVLAGRALFQDARSLPPGYQGPVRQLCELLDYRYARHAGDRGYLLHPFIVRSWASDMQVWVPASPKLMDSAGTVGAENQTLVVVRHYPLVSLVWGGFILMLLGMLLVPKGQVRF</sequence>
<feature type="transmembrane region" description="Helical" evidence="3">
    <location>
        <begin position="218"/>
        <end position="235"/>
    </location>
</feature>
<dbReference type="PANTHER" id="PTHR43653:SF1">
    <property type="entry name" value="CYTOCHROME C-TYPE BIOGENESIS PROTEIN CCMF"/>
    <property type="match status" value="1"/>
</dbReference>
<keyword evidence="3" id="KW-1133">Transmembrane helix</keyword>
<feature type="transmembrane region" description="Helical" evidence="3">
    <location>
        <begin position="688"/>
        <end position="708"/>
    </location>
</feature>
<gene>
    <name evidence="5" type="ORF">B723_28110</name>
</gene>
<evidence type="ECO:0000313" key="6">
    <source>
        <dbReference type="Proteomes" id="UP000017175"/>
    </source>
</evidence>
<dbReference type="InterPro" id="IPR003567">
    <property type="entry name" value="Cyt_c_biogenesis"/>
</dbReference>
<feature type="transmembrane region" description="Helical" evidence="3">
    <location>
        <begin position="357"/>
        <end position="378"/>
    </location>
</feature>
<dbReference type="GO" id="GO:0015232">
    <property type="term" value="F:heme transmembrane transporter activity"/>
    <property type="evidence" value="ECO:0007669"/>
    <property type="project" value="InterPro"/>
</dbReference>
<feature type="transmembrane region" description="Helical" evidence="3">
    <location>
        <begin position="9"/>
        <end position="27"/>
    </location>
</feature>
<keyword evidence="2" id="KW-0201">Cytochrome c-type biogenesis</keyword>
<feature type="domain" description="Cytochrome c assembly protein" evidence="4">
    <location>
        <begin position="136"/>
        <end position="295"/>
    </location>
</feature>
<evidence type="ECO:0000256" key="1">
    <source>
        <dbReference type="ARBA" id="ARBA00009186"/>
    </source>
</evidence>
<evidence type="ECO:0000313" key="5">
    <source>
        <dbReference type="EMBL" id="AKV10977.1"/>
    </source>
</evidence>
<feature type="transmembrane region" description="Helical" evidence="3">
    <location>
        <begin position="247"/>
        <end position="266"/>
    </location>
</feature>
<dbReference type="eggNOG" id="COG1138">
    <property type="taxonomic scope" value="Bacteria"/>
</dbReference>
<feature type="transmembrane region" description="Helical" evidence="3">
    <location>
        <begin position="530"/>
        <end position="553"/>
    </location>
</feature>
<dbReference type="Proteomes" id="UP000017175">
    <property type="component" value="Chromosome"/>
</dbReference>
<feature type="transmembrane region" description="Helical" evidence="3">
    <location>
        <begin position="106"/>
        <end position="123"/>
    </location>
</feature>
<dbReference type="Pfam" id="PF01578">
    <property type="entry name" value="Cytochrom_C_asm"/>
    <property type="match status" value="1"/>
</dbReference>
<feature type="transmembrane region" description="Helical" evidence="3">
    <location>
        <begin position="421"/>
        <end position="441"/>
    </location>
</feature>
<dbReference type="PRINTS" id="PR01410">
    <property type="entry name" value="CCBIOGENESIS"/>
</dbReference>
<evidence type="ECO:0000259" key="4">
    <source>
        <dbReference type="Pfam" id="PF01578"/>
    </source>
</evidence>
<evidence type="ECO:0000256" key="3">
    <source>
        <dbReference type="SAM" id="Phobius"/>
    </source>
</evidence>